<evidence type="ECO:0000313" key="1">
    <source>
        <dbReference type="EMBL" id="KAK7038727.1"/>
    </source>
</evidence>
<dbReference type="AlphaFoldDB" id="A0AAW0CGT8"/>
<organism evidence="1 2">
    <name type="scientific">Paramarasmius palmivorus</name>
    <dbReference type="NCBI Taxonomy" id="297713"/>
    <lineage>
        <taxon>Eukaryota</taxon>
        <taxon>Fungi</taxon>
        <taxon>Dikarya</taxon>
        <taxon>Basidiomycota</taxon>
        <taxon>Agaricomycotina</taxon>
        <taxon>Agaricomycetes</taxon>
        <taxon>Agaricomycetidae</taxon>
        <taxon>Agaricales</taxon>
        <taxon>Marasmiineae</taxon>
        <taxon>Marasmiaceae</taxon>
        <taxon>Paramarasmius</taxon>
    </lineage>
</organism>
<dbReference type="Pfam" id="PF19086">
    <property type="entry name" value="Terpene_syn_C_2"/>
    <property type="match status" value="1"/>
</dbReference>
<dbReference type="Proteomes" id="UP001383192">
    <property type="component" value="Unassembled WGS sequence"/>
</dbReference>
<dbReference type="Gene3D" id="1.10.600.10">
    <property type="entry name" value="Farnesyl Diphosphate Synthase"/>
    <property type="match status" value="1"/>
</dbReference>
<name>A0AAW0CGT8_9AGAR</name>
<evidence type="ECO:0008006" key="3">
    <source>
        <dbReference type="Google" id="ProtNLM"/>
    </source>
</evidence>
<protein>
    <recommendedName>
        <fullName evidence="3">Terpenoid synthase</fullName>
    </recommendedName>
</protein>
<dbReference type="InterPro" id="IPR008949">
    <property type="entry name" value="Isoprenoid_synthase_dom_sf"/>
</dbReference>
<dbReference type="SUPFAM" id="SSF48576">
    <property type="entry name" value="Terpenoid synthases"/>
    <property type="match status" value="1"/>
</dbReference>
<evidence type="ECO:0000313" key="2">
    <source>
        <dbReference type="Proteomes" id="UP001383192"/>
    </source>
</evidence>
<reference evidence="1 2" key="1">
    <citation type="submission" date="2024-01" db="EMBL/GenBank/DDBJ databases">
        <title>A draft genome for a cacao thread blight-causing isolate of Paramarasmius palmivorus.</title>
        <authorList>
            <person name="Baruah I.K."/>
            <person name="Bukari Y."/>
            <person name="Amoako-Attah I."/>
            <person name="Meinhardt L.W."/>
            <person name="Bailey B.A."/>
            <person name="Cohen S.P."/>
        </authorList>
    </citation>
    <scope>NUCLEOTIDE SEQUENCE [LARGE SCALE GENOMIC DNA]</scope>
    <source>
        <strain evidence="1 2">GH-12</strain>
    </source>
</reference>
<keyword evidence="2" id="KW-1185">Reference proteome</keyword>
<dbReference type="EMBL" id="JAYKXP010000043">
    <property type="protein sequence ID" value="KAK7038727.1"/>
    <property type="molecule type" value="Genomic_DNA"/>
</dbReference>
<proteinExistence type="predicted"/>
<sequence length="338" mass="38244">MLYSFSNVDTSRCSAFFSTFPVKDCWDTIDSTIEVSLHDVIDQCTQSGTRERKRALYRHSNPAGNLFGLCLALCKAERVGIVAKLIEFLCIIDDVLEDLPHDEAVIEHNILCETLRQGTPSDRFTENTRPGWLAFLCGVKEEMLLLDPFRSPSLLRTFEESLSSRDSSAIEFDTIEEYIPYRLVNFDFEFVSQLLLWAMAIDLTPEDLDSDILPTYKYSIGVVVGLVNDYFSWNMEKVQLEEGDRVRNAVAVLLKQYAITERQAQARVKKIIIGEEAKALSFLDGKGSALSKGMRSYLEQLQMFAGGYSYWCATCPRYSRPQAGLDDSDSDQTEGSDE</sequence>
<comment type="caution">
    <text evidence="1">The sequence shown here is derived from an EMBL/GenBank/DDBJ whole genome shotgun (WGS) entry which is preliminary data.</text>
</comment>
<accession>A0AAW0CGT8</accession>
<gene>
    <name evidence="1" type="ORF">VNI00_010612</name>
</gene>